<feature type="transmembrane region" description="Helical" evidence="7">
    <location>
        <begin position="51"/>
        <end position="69"/>
    </location>
</feature>
<keyword evidence="10" id="KW-1185">Reference proteome</keyword>
<accession>A0ABT8NGB9</accession>
<feature type="transmembrane region" description="Helical" evidence="7">
    <location>
        <begin position="81"/>
        <end position="103"/>
    </location>
</feature>
<dbReference type="Proteomes" id="UP001172142">
    <property type="component" value="Unassembled WGS sequence"/>
</dbReference>
<feature type="transmembrane region" description="Helical" evidence="7">
    <location>
        <begin position="109"/>
        <end position="138"/>
    </location>
</feature>
<dbReference type="InterPro" id="IPR049453">
    <property type="entry name" value="Memb_transporter_dom"/>
</dbReference>
<evidence type="ECO:0000256" key="5">
    <source>
        <dbReference type="ARBA" id="ARBA00023136"/>
    </source>
</evidence>
<comment type="caution">
    <text evidence="9">The sequence shown here is derived from an EMBL/GenBank/DDBJ whole genome shotgun (WGS) entry which is preliminary data.</text>
</comment>
<sequence length="645" mass="70991">MQRRVRSAVTDFQQILKQAFAINNVPLPWSKAIGAGFCSAFPILVGLWLGYIQYGFIMSLGGLAFLYMFNEPYVLRAKKIFCVVLGLAFSAGLGTVLSANPILSAVTVGIIGASAVFFFGAYQFAGPSALFFILVFLINANTDTDPSLAILHAALVFVGGILSFFFAMAGWVIAPLRVETAAVKEEYRNLALLMDSLDSSSFLEIRQKSWFSVITAENILVAGYAPWLETPPYWRLALLHKQAKLIYSEIVEYSNENKQRLPFKAIESMQLIESAIEDGPNESVPAIALQYEKKSTGLERHIRQAYDHAAGNKAAADRPFLKIPKTSFKTLFSGTFNKNSMIFFTALRFGIVLTAAALAANFFNDLTSYWIPLTCAAVMSGATILSTFNRAIQRTCGTILGIVIAVLILSLEPEGLLIVLAVFLLMVLAELAMVLNYAVAAVFVTPIALILAESTSAIGTISYFTSARLTDVLIGSAIGLFGTLLVGRRHASSLLPRLMAKTIRSQQRFTSALFSVHKKNSLAENTIEQRKMQTNLTNLRLVFSTAQGELSSNRQALESLQPVFFGLEQLSFLLAKAAKDKDRLPLADAQLAQLLLVFEMMANAAEKTWHFSELDVPHIPKYRDIEREIRDLQYAFKTSQLSAIN</sequence>
<feature type="transmembrane region" description="Helical" evidence="7">
    <location>
        <begin position="341"/>
        <end position="363"/>
    </location>
</feature>
<dbReference type="RefSeq" id="WP_301857277.1">
    <property type="nucleotide sequence ID" value="NZ_JAUJWU010000005.1"/>
</dbReference>
<evidence type="ECO:0000256" key="1">
    <source>
        <dbReference type="ARBA" id="ARBA00004651"/>
    </source>
</evidence>
<dbReference type="EMBL" id="JAUJWU010000005">
    <property type="protein sequence ID" value="MDN7246930.1"/>
    <property type="molecule type" value="Genomic_DNA"/>
</dbReference>
<evidence type="ECO:0000256" key="6">
    <source>
        <dbReference type="ARBA" id="ARBA00043993"/>
    </source>
</evidence>
<comment type="subcellular location">
    <subcellularLocation>
        <location evidence="1">Cell membrane</location>
        <topology evidence="1">Multi-pass membrane protein</topology>
    </subcellularLocation>
</comment>
<keyword evidence="3 7" id="KW-0812">Transmembrane</keyword>
<organism evidence="9 10">
    <name type="scientific">Planococcus shenhongbingii</name>
    <dbReference type="NCBI Taxonomy" id="3058398"/>
    <lineage>
        <taxon>Bacteria</taxon>
        <taxon>Bacillati</taxon>
        <taxon>Bacillota</taxon>
        <taxon>Bacilli</taxon>
        <taxon>Bacillales</taxon>
        <taxon>Caryophanaceae</taxon>
        <taxon>Planococcus</taxon>
    </lineage>
</organism>
<evidence type="ECO:0000313" key="10">
    <source>
        <dbReference type="Proteomes" id="UP001172142"/>
    </source>
</evidence>
<dbReference type="Pfam" id="PF13515">
    <property type="entry name" value="FUSC_2"/>
    <property type="match status" value="1"/>
</dbReference>
<keyword evidence="2" id="KW-1003">Cell membrane</keyword>
<evidence type="ECO:0000256" key="4">
    <source>
        <dbReference type="ARBA" id="ARBA00022989"/>
    </source>
</evidence>
<evidence type="ECO:0000259" key="8">
    <source>
        <dbReference type="Pfam" id="PF13515"/>
    </source>
</evidence>
<evidence type="ECO:0000256" key="3">
    <source>
        <dbReference type="ARBA" id="ARBA00022692"/>
    </source>
</evidence>
<dbReference type="PANTHER" id="PTHR30509">
    <property type="entry name" value="P-HYDROXYBENZOIC ACID EFFLUX PUMP SUBUNIT-RELATED"/>
    <property type="match status" value="1"/>
</dbReference>
<proteinExistence type="inferred from homology"/>
<evidence type="ECO:0000313" key="9">
    <source>
        <dbReference type="EMBL" id="MDN7246930.1"/>
    </source>
</evidence>
<feature type="transmembrane region" description="Helical" evidence="7">
    <location>
        <begin position="150"/>
        <end position="174"/>
    </location>
</feature>
<comment type="similarity">
    <text evidence="6">Belongs to the YccS/YhfK family.</text>
</comment>
<evidence type="ECO:0000256" key="2">
    <source>
        <dbReference type="ARBA" id="ARBA00022475"/>
    </source>
</evidence>
<evidence type="ECO:0000256" key="7">
    <source>
        <dbReference type="SAM" id="Phobius"/>
    </source>
</evidence>
<gene>
    <name evidence="9" type="ORF">QWY13_15725</name>
</gene>
<name>A0ABT8NGB9_9BACL</name>
<protein>
    <submittedName>
        <fullName evidence="9">FUSC family protein</fullName>
    </submittedName>
</protein>
<feature type="transmembrane region" description="Helical" evidence="7">
    <location>
        <begin position="369"/>
        <end position="388"/>
    </location>
</feature>
<feature type="transmembrane region" description="Helical" evidence="7">
    <location>
        <begin position="469"/>
        <end position="487"/>
    </location>
</feature>
<dbReference type="PANTHER" id="PTHR30509:SF9">
    <property type="entry name" value="MULTIDRUG RESISTANCE PROTEIN MDTO"/>
    <property type="match status" value="1"/>
</dbReference>
<keyword evidence="4 7" id="KW-1133">Transmembrane helix</keyword>
<keyword evidence="5 7" id="KW-0472">Membrane</keyword>
<reference evidence="9 10" key="1">
    <citation type="submission" date="2023-07" db="EMBL/GenBank/DDBJ databases">
        <title>Novel species in genus Planococcus.</title>
        <authorList>
            <person name="Ning S."/>
        </authorList>
    </citation>
    <scope>NUCLEOTIDE SEQUENCE [LARGE SCALE GENOMIC DNA]</scope>
    <source>
        <strain evidence="9 10">N017</strain>
    </source>
</reference>
<feature type="domain" description="Integral membrane bound transporter" evidence="8">
    <location>
        <begin position="356"/>
        <end position="481"/>
    </location>
</feature>